<gene>
    <name evidence="8" type="ORF">glysoja_030714</name>
</gene>
<dbReference type="Proteomes" id="UP000053555">
    <property type="component" value="Unassembled WGS sequence"/>
</dbReference>
<feature type="non-terminal residue" evidence="8">
    <location>
        <position position="69"/>
    </location>
</feature>
<evidence type="ECO:0000256" key="2">
    <source>
        <dbReference type="ARBA" id="ARBA00004286"/>
    </source>
</evidence>
<dbReference type="GO" id="GO:0046982">
    <property type="term" value="F:protein heterodimerization activity"/>
    <property type="evidence" value="ECO:0007669"/>
    <property type="project" value="InterPro"/>
</dbReference>
<keyword evidence="7" id="KW-0544">Nucleosome core</keyword>
<keyword evidence="6" id="KW-0539">Nucleus</keyword>
<dbReference type="GO" id="GO:0003677">
    <property type="term" value="F:DNA binding"/>
    <property type="evidence" value="ECO:0007669"/>
    <property type="project" value="UniProtKB-KW"/>
</dbReference>
<evidence type="ECO:0000256" key="3">
    <source>
        <dbReference type="ARBA" id="ARBA00006564"/>
    </source>
</evidence>
<comment type="similarity">
    <text evidence="3">Belongs to the histone H4 family.</text>
</comment>
<dbReference type="InterPro" id="IPR009072">
    <property type="entry name" value="Histone-fold"/>
</dbReference>
<keyword evidence="4" id="KW-0158">Chromosome</keyword>
<evidence type="ECO:0000313" key="8">
    <source>
        <dbReference type="EMBL" id="KHN45977.1"/>
    </source>
</evidence>
<reference evidence="8" key="1">
    <citation type="submission" date="2014-07" db="EMBL/GenBank/DDBJ databases">
        <title>Identification of a novel salt tolerance gene in wild soybean by whole-genome sequencing.</title>
        <authorList>
            <person name="Lam H.-M."/>
            <person name="Qi X."/>
            <person name="Li M.-W."/>
            <person name="Liu X."/>
            <person name="Xie M."/>
            <person name="Ni M."/>
            <person name="Xu X."/>
        </authorList>
    </citation>
    <scope>NUCLEOTIDE SEQUENCE [LARGE SCALE GENOMIC DNA]</scope>
    <source>
        <tissue evidence="8">Root</tissue>
    </source>
</reference>
<dbReference type="AlphaFoldDB" id="A0A0B2SNY9"/>
<dbReference type="SMART" id="SM00417">
    <property type="entry name" value="H4"/>
    <property type="match status" value="1"/>
</dbReference>
<dbReference type="GO" id="GO:0005634">
    <property type="term" value="C:nucleus"/>
    <property type="evidence" value="ECO:0007669"/>
    <property type="project" value="UniProtKB-SubCell"/>
</dbReference>
<evidence type="ECO:0000256" key="5">
    <source>
        <dbReference type="ARBA" id="ARBA00023125"/>
    </source>
</evidence>
<dbReference type="InterPro" id="IPR001951">
    <property type="entry name" value="Histone_H4"/>
</dbReference>
<proteinExistence type="inferred from homology"/>
<evidence type="ECO:0000256" key="7">
    <source>
        <dbReference type="ARBA" id="ARBA00023269"/>
    </source>
</evidence>
<evidence type="ECO:0000256" key="4">
    <source>
        <dbReference type="ARBA" id="ARBA00022454"/>
    </source>
</evidence>
<feature type="non-terminal residue" evidence="8">
    <location>
        <position position="1"/>
    </location>
</feature>
<dbReference type="GO" id="GO:0000786">
    <property type="term" value="C:nucleosome"/>
    <property type="evidence" value="ECO:0007669"/>
    <property type="project" value="UniProtKB-KW"/>
</dbReference>
<protein>
    <submittedName>
        <fullName evidence="8">Histone H4</fullName>
    </submittedName>
</protein>
<name>A0A0B2SNY9_GLYSO</name>
<dbReference type="EMBL" id="KN641611">
    <property type="protein sequence ID" value="KHN45977.1"/>
    <property type="molecule type" value="Genomic_DNA"/>
</dbReference>
<evidence type="ECO:0000256" key="6">
    <source>
        <dbReference type="ARBA" id="ARBA00023242"/>
    </source>
</evidence>
<dbReference type="Gene3D" id="1.10.20.10">
    <property type="entry name" value="Histone, subunit A"/>
    <property type="match status" value="1"/>
</dbReference>
<evidence type="ECO:0000256" key="1">
    <source>
        <dbReference type="ARBA" id="ARBA00004123"/>
    </source>
</evidence>
<keyword evidence="5" id="KW-0238">DNA-binding</keyword>
<accession>A0A0B2SNY9</accession>
<organism evidence="8">
    <name type="scientific">Glycine soja</name>
    <name type="common">Wild soybean</name>
    <dbReference type="NCBI Taxonomy" id="3848"/>
    <lineage>
        <taxon>Eukaryota</taxon>
        <taxon>Viridiplantae</taxon>
        <taxon>Streptophyta</taxon>
        <taxon>Embryophyta</taxon>
        <taxon>Tracheophyta</taxon>
        <taxon>Spermatophyta</taxon>
        <taxon>Magnoliopsida</taxon>
        <taxon>eudicotyledons</taxon>
        <taxon>Gunneridae</taxon>
        <taxon>Pentapetalae</taxon>
        <taxon>rosids</taxon>
        <taxon>fabids</taxon>
        <taxon>Fabales</taxon>
        <taxon>Fabaceae</taxon>
        <taxon>Papilionoideae</taxon>
        <taxon>50 kb inversion clade</taxon>
        <taxon>NPAAA clade</taxon>
        <taxon>indigoferoid/millettioid clade</taxon>
        <taxon>Phaseoleae</taxon>
        <taxon>Glycine</taxon>
        <taxon>Glycine subgen. Soja</taxon>
    </lineage>
</organism>
<dbReference type="PANTHER" id="PTHR10484">
    <property type="entry name" value="HISTONE H4"/>
    <property type="match status" value="1"/>
</dbReference>
<dbReference type="GO" id="GO:0030527">
    <property type="term" value="F:structural constituent of chromatin"/>
    <property type="evidence" value="ECO:0007669"/>
    <property type="project" value="InterPro"/>
</dbReference>
<sequence>GKGGAKGHKVVLCDNMQNIMKLGICRLARGVLKNLLKDGLRYSVTNTKHVKRKTGTTVDVLAALKRQGR</sequence>
<comment type="subcellular location">
    <subcellularLocation>
        <location evidence="2">Chromosome</location>
    </subcellularLocation>
    <subcellularLocation>
        <location evidence="1">Nucleus</location>
    </subcellularLocation>
</comment>